<dbReference type="GO" id="GO:0006352">
    <property type="term" value="P:DNA-templated transcription initiation"/>
    <property type="evidence" value="ECO:0007669"/>
    <property type="project" value="InterPro"/>
</dbReference>
<name>A0A327SSG3_9SPHI</name>
<evidence type="ECO:0000313" key="1">
    <source>
        <dbReference type="EMBL" id="RAJ32230.1"/>
    </source>
</evidence>
<dbReference type="Proteomes" id="UP000249754">
    <property type="component" value="Unassembled WGS sequence"/>
</dbReference>
<sequence length="120" mass="14146">MTMGSEKTVYSNLSDAMLLKHLKKSDRMALTEIFERYWKKIYNESYKRIKNFVLVESITESVFVSLWEERENKKAQRLLTYLLSTMRFHILKLISEGKIEPRFDQGSNPLILTAIHTGLN</sequence>
<proteinExistence type="predicted"/>
<dbReference type="EMBL" id="QLLR01000006">
    <property type="protein sequence ID" value="RAJ32230.1"/>
    <property type="molecule type" value="Genomic_DNA"/>
</dbReference>
<dbReference type="GO" id="GO:0003700">
    <property type="term" value="F:DNA-binding transcription factor activity"/>
    <property type="evidence" value="ECO:0007669"/>
    <property type="project" value="InterPro"/>
</dbReference>
<organism evidence="1 2">
    <name type="scientific">Pedobacter cryoconitis</name>
    <dbReference type="NCBI Taxonomy" id="188932"/>
    <lineage>
        <taxon>Bacteria</taxon>
        <taxon>Pseudomonadati</taxon>
        <taxon>Bacteroidota</taxon>
        <taxon>Sphingobacteriia</taxon>
        <taxon>Sphingobacteriales</taxon>
        <taxon>Sphingobacteriaceae</taxon>
        <taxon>Pedobacter</taxon>
    </lineage>
</organism>
<dbReference type="SUPFAM" id="SSF88946">
    <property type="entry name" value="Sigma2 domain of RNA polymerase sigma factors"/>
    <property type="match status" value="1"/>
</dbReference>
<dbReference type="Gene3D" id="1.10.1740.10">
    <property type="match status" value="1"/>
</dbReference>
<accession>A0A327SSG3</accession>
<gene>
    <name evidence="1" type="ORF">LY11_01913</name>
</gene>
<dbReference type="InterPro" id="IPR013325">
    <property type="entry name" value="RNA_pol_sigma_r2"/>
</dbReference>
<evidence type="ECO:0000313" key="2">
    <source>
        <dbReference type="Proteomes" id="UP000249754"/>
    </source>
</evidence>
<protein>
    <submittedName>
        <fullName evidence="1">RNA polymerase sigma-70 factor (ECF subfamily)</fullName>
    </submittedName>
</protein>
<dbReference type="AlphaFoldDB" id="A0A327SSG3"/>
<reference evidence="1 2" key="1">
    <citation type="submission" date="2018-06" db="EMBL/GenBank/DDBJ databases">
        <title>Genomic Encyclopedia of Archaeal and Bacterial Type Strains, Phase II (KMG-II): from individual species to whole genera.</title>
        <authorList>
            <person name="Goeker M."/>
        </authorList>
    </citation>
    <scope>NUCLEOTIDE SEQUENCE [LARGE SCALE GENOMIC DNA]</scope>
    <source>
        <strain evidence="1 2">DSM 14825</strain>
    </source>
</reference>
<comment type="caution">
    <text evidence="1">The sequence shown here is derived from an EMBL/GenBank/DDBJ whole genome shotgun (WGS) entry which is preliminary data.</text>
</comment>